<dbReference type="GO" id="GO:0016829">
    <property type="term" value="F:lyase activity"/>
    <property type="evidence" value="ECO:0007669"/>
    <property type="project" value="UniProtKB-KW"/>
</dbReference>
<dbReference type="Gene3D" id="3.90.960.10">
    <property type="entry name" value="YbaK/aminoacyl-tRNA synthetase-associated domain"/>
    <property type="match status" value="1"/>
</dbReference>
<evidence type="ECO:0000313" key="7">
    <source>
        <dbReference type="Proteomes" id="UP000625033"/>
    </source>
</evidence>
<evidence type="ECO:0000256" key="1">
    <source>
        <dbReference type="ARBA" id="ARBA00009798"/>
    </source>
</evidence>
<evidence type="ECO:0000256" key="3">
    <source>
        <dbReference type="ARBA" id="ARBA00023239"/>
    </source>
</evidence>
<comment type="similarity">
    <text evidence="1 4">Belongs to the prolyl-tRNA editing family. YbaK/EbsC subfamily.</text>
</comment>
<dbReference type="CDD" id="cd00002">
    <property type="entry name" value="YbaK_deacylase"/>
    <property type="match status" value="1"/>
</dbReference>
<protein>
    <recommendedName>
        <fullName evidence="4">Cys-tRNA(Pro)/Cys-tRNA(Cys) deacylase</fullName>
        <ecNumber evidence="4">4.2.-.-</ecNumber>
    </recommendedName>
</protein>
<keyword evidence="6" id="KW-0378">Hydrolase</keyword>
<dbReference type="PANTHER" id="PTHR30411">
    <property type="entry name" value="CYTOPLASMIC PROTEIN"/>
    <property type="match status" value="1"/>
</dbReference>
<evidence type="ECO:0000256" key="4">
    <source>
        <dbReference type="PIRNR" id="PIRNR006181"/>
    </source>
</evidence>
<dbReference type="RefSeq" id="WP_196836867.1">
    <property type="nucleotide sequence ID" value="NZ_JADOTZ010000001.1"/>
</dbReference>
<dbReference type="GO" id="GO:0006412">
    <property type="term" value="P:translation"/>
    <property type="evidence" value="ECO:0007669"/>
    <property type="project" value="UniProtKB-KW"/>
</dbReference>
<dbReference type="InterPro" id="IPR036754">
    <property type="entry name" value="YbaK/aa-tRNA-synt-asso_dom_sf"/>
</dbReference>
<dbReference type="Pfam" id="PF04073">
    <property type="entry name" value="tRNA_edit"/>
    <property type="match status" value="1"/>
</dbReference>
<feature type="domain" description="YbaK/aminoacyl-tRNA synthetase-associated" evidence="5">
    <location>
        <begin position="40"/>
        <end position="155"/>
    </location>
</feature>
<keyword evidence="3 4" id="KW-0456">Lyase</keyword>
<dbReference type="SUPFAM" id="SSF55826">
    <property type="entry name" value="YbaK/ProRS associated domain"/>
    <property type="match status" value="1"/>
</dbReference>
<evidence type="ECO:0000313" key="6">
    <source>
        <dbReference type="EMBL" id="MBG6085710.1"/>
    </source>
</evidence>
<organism evidence="6 7">
    <name type="scientific">Zhihengliuella flava</name>
    <dbReference type="NCBI Taxonomy" id="1285193"/>
    <lineage>
        <taxon>Bacteria</taxon>
        <taxon>Bacillati</taxon>
        <taxon>Actinomycetota</taxon>
        <taxon>Actinomycetes</taxon>
        <taxon>Micrococcales</taxon>
        <taxon>Micrococcaceae</taxon>
        <taxon>Zhihengliuella</taxon>
    </lineage>
</organism>
<dbReference type="GO" id="GO:0002161">
    <property type="term" value="F:aminoacyl-tRNA deacylase activity"/>
    <property type="evidence" value="ECO:0007669"/>
    <property type="project" value="InterPro"/>
</dbReference>
<evidence type="ECO:0000256" key="2">
    <source>
        <dbReference type="ARBA" id="ARBA00022917"/>
    </source>
</evidence>
<reference evidence="6" key="1">
    <citation type="submission" date="2020-11" db="EMBL/GenBank/DDBJ databases">
        <title>Sequencing the genomes of 1000 actinobacteria strains.</title>
        <authorList>
            <person name="Klenk H.-P."/>
        </authorList>
    </citation>
    <scope>NUCLEOTIDE SEQUENCE</scope>
    <source>
        <strain evidence="6">DSM 26152</strain>
    </source>
</reference>
<dbReference type="PANTHER" id="PTHR30411:SF0">
    <property type="entry name" value="CYS-TRNA(PRO)_CYS-TRNA(CYS) DEACYLASE YBAK"/>
    <property type="match status" value="1"/>
</dbReference>
<dbReference type="InterPro" id="IPR007214">
    <property type="entry name" value="YbaK/aa-tRNA-synth-assoc-dom"/>
</dbReference>
<dbReference type="PIRSF" id="PIRSF006181">
    <property type="entry name" value="EbsC_YbaK"/>
    <property type="match status" value="1"/>
</dbReference>
<accession>A0A931DF58</accession>
<comment type="caution">
    <text evidence="6">The sequence shown here is derived from an EMBL/GenBank/DDBJ whole genome shotgun (WGS) entry which is preliminary data.</text>
</comment>
<dbReference type="AlphaFoldDB" id="A0A931DF58"/>
<dbReference type="EC" id="4.2.-.-" evidence="4"/>
<dbReference type="Proteomes" id="UP000625033">
    <property type="component" value="Unassembled WGS sequence"/>
</dbReference>
<gene>
    <name evidence="6" type="ORF">IW252_002477</name>
</gene>
<keyword evidence="2 4" id="KW-0648">Protein biosynthesis</keyword>
<evidence type="ECO:0000259" key="5">
    <source>
        <dbReference type="Pfam" id="PF04073"/>
    </source>
</evidence>
<name>A0A931DF58_9MICC</name>
<sequence>MARAPRQKATPATAVLAAAGVAFQVHTYTHDASADSFGLEAAEKLGVAAERVFKTLVIRCEEAGPATSVRHGVAVVPVCEQLDLKRAALAWGAKRVHLAAPATAERLTGYVLGAISPVGPRRELAVTIDASALSVETTLFVSGGRRGFELELELSGLLAATGARIAPLT</sequence>
<keyword evidence="7" id="KW-1185">Reference proteome</keyword>
<proteinExistence type="inferred from homology"/>
<dbReference type="EMBL" id="JADOTZ010000001">
    <property type="protein sequence ID" value="MBG6085710.1"/>
    <property type="molecule type" value="Genomic_DNA"/>
</dbReference>
<dbReference type="InterPro" id="IPR004369">
    <property type="entry name" value="Prolyl-tRNA_editing_YbaK/EbsC"/>
</dbReference>